<keyword evidence="2" id="KW-0805">Transcription regulation</keyword>
<gene>
    <name evidence="8" type="primary">WRKY7</name>
</gene>
<dbReference type="GO" id="GO:0003700">
    <property type="term" value="F:DNA-binding transcription factor activity"/>
    <property type="evidence" value="ECO:0007669"/>
    <property type="project" value="InterPro"/>
</dbReference>
<keyword evidence="3" id="KW-0238">DNA-binding</keyword>
<evidence type="ECO:0000256" key="6">
    <source>
        <dbReference type="SAM" id="MobiDB-lite"/>
    </source>
</evidence>
<dbReference type="InterPro" id="IPR036576">
    <property type="entry name" value="WRKY_dom_sf"/>
</dbReference>
<dbReference type="PANTHER" id="PTHR31221">
    <property type="entry name" value="WRKY TRANSCRIPTION FACTOR PROTEIN 1-RELATED"/>
    <property type="match status" value="1"/>
</dbReference>
<dbReference type="InterPro" id="IPR044810">
    <property type="entry name" value="WRKY_plant"/>
</dbReference>
<dbReference type="AlphaFoldDB" id="A0A894TLA1"/>
<protein>
    <submittedName>
        <fullName evidence="8">Transcription factor WRKY7</fullName>
    </submittedName>
</protein>
<dbReference type="SUPFAM" id="SSF118290">
    <property type="entry name" value="WRKY DNA-binding domain"/>
    <property type="match status" value="1"/>
</dbReference>
<sequence length="323" mass="36046">MSGDDRDHYHQRDLFFDDDLSYFSSIFSHRPSLDGHGLDPLLAPIMSSTNYGSFEQAFDLSSLPLPPLDVFGSCEGEKSVSDLVIDTTTGVANNVNGGSGVVGTPITPNSSVSWSSNEATGDNDSARCRKDELKPDEEVLQQSTKGDQHGGDGSKKLSKPRKKGEKRLREPRFAFMTVSEVDHLEDGYRWRKYGQKAVKDSPYPRSYYRCTTQKCLVKKRVERSFQDPKTVITTYEGQHTHNSPATIRGSSHMLAVPPTGSSSFLRYPLMYQQTSLNNSGQQRPMNPSFYLQNQSTSLQQLQLADYGLLQDIVPTFINNSLPK</sequence>
<organism evidence="8">
    <name type="scientific">Lilium regale</name>
    <name type="common">Regal lily</name>
    <dbReference type="NCBI Taxonomy" id="82328"/>
    <lineage>
        <taxon>Eukaryota</taxon>
        <taxon>Viridiplantae</taxon>
        <taxon>Streptophyta</taxon>
        <taxon>Embryophyta</taxon>
        <taxon>Tracheophyta</taxon>
        <taxon>Spermatophyta</taxon>
        <taxon>Magnoliopsida</taxon>
        <taxon>Liliopsida</taxon>
        <taxon>Liliales</taxon>
        <taxon>Liliaceae</taxon>
        <taxon>Lilium</taxon>
    </lineage>
</organism>
<dbReference type="Pfam" id="PF03106">
    <property type="entry name" value="WRKY"/>
    <property type="match status" value="1"/>
</dbReference>
<feature type="domain" description="WRKY" evidence="7">
    <location>
        <begin position="179"/>
        <end position="244"/>
    </location>
</feature>
<evidence type="ECO:0000259" key="7">
    <source>
        <dbReference type="PROSITE" id="PS50811"/>
    </source>
</evidence>
<feature type="compositionally biased region" description="Polar residues" evidence="6">
    <location>
        <begin position="106"/>
        <end position="123"/>
    </location>
</feature>
<feature type="compositionally biased region" description="Basic and acidic residues" evidence="6">
    <location>
        <begin position="146"/>
        <end position="155"/>
    </location>
</feature>
<name>A0A894TLA1_LILRE</name>
<evidence type="ECO:0000256" key="3">
    <source>
        <dbReference type="ARBA" id="ARBA00023125"/>
    </source>
</evidence>
<evidence type="ECO:0000256" key="4">
    <source>
        <dbReference type="ARBA" id="ARBA00023163"/>
    </source>
</evidence>
<dbReference type="PROSITE" id="PS50811">
    <property type="entry name" value="WRKY"/>
    <property type="match status" value="1"/>
</dbReference>
<feature type="compositionally biased region" description="Basic residues" evidence="6">
    <location>
        <begin position="156"/>
        <end position="166"/>
    </location>
</feature>
<dbReference type="GO" id="GO:0043565">
    <property type="term" value="F:sequence-specific DNA binding"/>
    <property type="evidence" value="ECO:0007669"/>
    <property type="project" value="InterPro"/>
</dbReference>
<evidence type="ECO:0000256" key="2">
    <source>
        <dbReference type="ARBA" id="ARBA00023015"/>
    </source>
</evidence>
<comment type="subcellular location">
    <subcellularLocation>
        <location evidence="1">Nucleus</location>
    </subcellularLocation>
</comment>
<evidence type="ECO:0000313" key="8">
    <source>
        <dbReference type="EMBL" id="QRX38904.1"/>
    </source>
</evidence>
<accession>A0A894TLA1</accession>
<dbReference type="PANTHER" id="PTHR31221:SF358">
    <property type="entry name" value="WRKY TRANSCRIPTION FACTOR 71"/>
    <property type="match status" value="1"/>
</dbReference>
<keyword evidence="5" id="KW-0539">Nucleus</keyword>
<evidence type="ECO:0000256" key="1">
    <source>
        <dbReference type="ARBA" id="ARBA00004123"/>
    </source>
</evidence>
<dbReference type="FunFam" id="2.20.25.80:FF:000003">
    <property type="entry name" value="WRKY transcription factor 57"/>
    <property type="match status" value="1"/>
</dbReference>
<proteinExistence type="evidence at transcript level"/>
<dbReference type="EMBL" id="MW125552">
    <property type="protein sequence ID" value="QRX38904.1"/>
    <property type="molecule type" value="mRNA"/>
</dbReference>
<keyword evidence="4" id="KW-0804">Transcription</keyword>
<dbReference type="GO" id="GO:0005634">
    <property type="term" value="C:nucleus"/>
    <property type="evidence" value="ECO:0007669"/>
    <property type="project" value="UniProtKB-SubCell"/>
</dbReference>
<feature type="region of interest" description="Disordered" evidence="6">
    <location>
        <begin position="94"/>
        <end position="170"/>
    </location>
</feature>
<dbReference type="Gene3D" id="2.20.25.80">
    <property type="entry name" value="WRKY domain"/>
    <property type="match status" value="1"/>
</dbReference>
<evidence type="ECO:0000256" key="5">
    <source>
        <dbReference type="ARBA" id="ARBA00023242"/>
    </source>
</evidence>
<dbReference type="InterPro" id="IPR003657">
    <property type="entry name" value="WRKY_dom"/>
</dbReference>
<feature type="compositionally biased region" description="Basic and acidic residues" evidence="6">
    <location>
        <begin position="124"/>
        <end position="137"/>
    </location>
</feature>
<dbReference type="SMART" id="SM00774">
    <property type="entry name" value="WRKY"/>
    <property type="match status" value="1"/>
</dbReference>
<reference evidence="8" key="1">
    <citation type="journal article" date="2021" name="Phytopathology">
        <title>WRKY transcription factors actively respond to Fusarium oxysporum in Lilium regale Wilson.</title>
        <authorList>
            <person name="Li S."/>
            <person name="Liu G."/>
            <person name="Pu L."/>
            <person name="Liu X."/>
            <person name="Wang Z."/>
            <person name="Zhao Q."/>
            <person name="Chen H."/>
            <person name="Ge F."/>
            <person name="Liu D."/>
        </authorList>
    </citation>
    <scope>NUCLEOTIDE SEQUENCE</scope>
    <source>
        <tissue evidence="8">Roots</tissue>
    </source>
</reference>